<evidence type="ECO:0000313" key="2">
    <source>
        <dbReference type="Proteomes" id="UP000659084"/>
    </source>
</evidence>
<gene>
    <name evidence="1" type="ORF">H8J20_04090</name>
</gene>
<reference evidence="1" key="1">
    <citation type="submission" date="2020-08" db="EMBL/GenBank/DDBJ databases">
        <title>Food and environmental bacterial isolates.</title>
        <authorList>
            <person name="Richter L."/>
            <person name="Du Plessis E.M."/>
            <person name="Duvenage S."/>
            <person name="Allam M."/>
            <person name="Korsten L."/>
        </authorList>
    </citation>
    <scope>NUCLEOTIDE SEQUENCE</scope>
    <source>
        <strain evidence="1">UPMP2127</strain>
    </source>
</reference>
<sequence>MKENIDLQPIRVPTGWAISINNFFNIDPVDKYIDYFYSSVLISGYSKLMRLSFDSRYEPVGTPNGDFVLVMQKNEYNKKGMVINVEVIDIIKTKERHIFTKCLEYFMKEGGKLPFN</sequence>
<dbReference type="AlphaFoldDB" id="A0AAW3WL69"/>
<dbReference type="RefSeq" id="WP_179252044.1">
    <property type="nucleotide sequence ID" value="NZ_JACBIV010000004.1"/>
</dbReference>
<proteinExistence type="predicted"/>
<organism evidence="1 2">
    <name type="scientific">Serratia fonticola</name>
    <dbReference type="NCBI Taxonomy" id="47917"/>
    <lineage>
        <taxon>Bacteria</taxon>
        <taxon>Pseudomonadati</taxon>
        <taxon>Pseudomonadota</taxon>
        <taxon>Gammaproteobacteria</taxon>
        <taxon>Enterobacterales</taxon>
        <taxon>Yersiniaceae</taxon>
        <taxon>Serratia</taxon>
    </lineage>
</organism>
<evidence type="ECO:0000313" key="1">
    <source>
        <dbReference type="EMBL" id="MBC3211312.1"/>
    </source>
</evidence>
<accession>A0AAW3WL69</accession>
<dbReference type="Proteomes" id="UP000659084">
    <property type="component" value="Unassembled WGS sequence"/>
</dbReference>
<comment type="caution">
    <text evidence="1">The sequence shown here is derived from an EMBL/GenBank/DDBJ whole genome shotgun (WGS) entry which is preliminary data.</text>
</comment>
<dbReference type="EMBL" id="JACNYO010000003">
    <property type="protein sequence ID" value="MBC3211312.1"/>
    <property type="molecule type" value="Genomic_DNA"/>
</dbReference>
<protein>
    <submittedName>
        <fullName evidence="1">Uncharacterized protein</fullName>
    </submittedName>
</protein>
<name>A0AAW3WL69_SERFO</name>